<name>A0A512DHM8_9PROT</name>
<reference evidence="1 2" key="1">
    <citation type="submission" date="2019-07" db="EMBL/GenBank/DDBJ databases">
        <title>Whole genome shotgun sequence of Skermanella aerolata NBRC 106429.</title>
        <authorList>
            <person name="Hosoyama A."/>
            <person name="Uohara A."/>
            <person name="Ohji S."/>
            <person name="Ichikawa N."/>
        </authorList>
    </citation>
    <scope>NUCLEOTIDE SEQUENCE [LARGE SCALE GENOMIC DNA]</scope>
    <source>
        <strain evidence="1 2">NBRC 106429</strain>
    </source>
</reference>
<dbReference type="EMBL" id="BJYZ01000001">
    <property type="protein sequence ID" value="GEO35956.1"/>
    <property type="molecule type" value="Genomic_DNA"/>
</dbReference>
<organism evidence="1 2">
    <name type="scientific">Skermanella aerolata</name>
    <dbReference type="NCBI Taxonomy" id="393310"/>
    <lineage>
        <taxon>Bacteria</taxon>
        <taxon>Pseudomonadati</taxon>
        <taxon>Pseudomonadota</taxon>
        <taxon>Alphaproteobacteria</taxon>
        <taxon>Rhodospirillales</taxon>
        <taxon>Azospirillaceae</taxon>
        <taxon>Skermanella</taxon>
    </lineage>
</organism>
<dbReference type="Proteomes" id="UP000321523">
    <property type="component" value="Unassembled WGS sequence"/>
</dbReference>
<gene>
    <name evidence="1" type="ORF">SAE02_01040</name>
</gene>
<comment type="caution">
    <text evidence="1">The sequence shown here is derived from an EMBL/GenBank/DDBJ whole genome shotgun (WGS) entry which is preliminary data.</text>
</comment>
<dbReference type="AlphaFoldDB" id="A0A512DHM8"/>
<evidence type="ECO:0000313" key="1">
    <source>
        <dbReference type="EMBL" id="GEO35956.1"/>
    </source>
</evidence>
<accession>A0A512DHM8</accession>
<dbReference type="OrthoDB" id="9971499at2"/>
<protein>
    <submittedName>
        <fullName evidence="1">Uncharacterized protein</fullName>
    </submittedName>
</protein>
<keyword evidence="2" id="KW-1185">Reference proteome</keyword>
<proteinExistence type="predicted"/>
<sequence length="86" mass="9489">MDLRKFGESLTRAIRHLQIAGQPAKPRARVAEAGILLNDATIEIEAVIEEIERSAIDDVVRADLHEATALIQEALQLLTGVHRRLA</sequence>
<evidence type="ECO:0000313" key="2">
    <source>
        <dbReference type="Proteomes" id="UP000321523"/>
    </source>
</evidence>
<dbReference type="RefSeq" id="WP_147039957.1">
    <property type="nucleotide sequence ID" value="NZ_BJYZ01000001.1"/>
</dbReference>